<gene>
    <name evidence="5" type="ORF">HW532_14435</name>
</gene>
<evidence type="ECO:0000256" key="1">
    <source>
        <dbReference type="ARBA" id="ARBA00023015"/>
    </source>
</evidence>
<dbReference type="SUPFAM" id="SSF46785">
    <property type="entry name" value="Winged helix' DNA-binding domain"/>
    <property type="match status" value="1"/>
</dbReference>
<dbReference type="CDD" id="cd00090">
    <property type="entry name" value="HTH_ARSR"/>
    <property type="match status" value="1"/>
</dbReference>
<dbReference type="Pfam" id="PF01037">
    <property type="entry name" value="AsnC_trans_reg"/>
    <property type="match status" value="1"/>
</dbReference>
<dbReference type="Gene3D" id="3.30.70.920">
    <property type="match status" value="1"/>
</dbReference>
<dbReference type="GO" id="GO:0006355">
    <property type="term" value="P:regulation of DNA-templated transcription"/>
    <property type="evidence" value="ECO:0007669"/>
    <property type="project" value="UniProtKB-ARBA"/>
</dbReference>
<keyword evidence="2" id="KW-0238">DNA-binding</keyword>
<protein>
    <submittedName>
        <fullName evidence="5">Lrp/AsnC family transcriptional regulator</fullName>
    </submittedName>
</protein>
<keyword evidence="3" id="KW-0804">Transcription</keyword>
<dbReference type="GO" id="GO:0043200">
    <property type="term" value="P:response to amino acid"/>
    <property type="evidence" value="ECO:0007669"/>
    <property type="project" value="TreeGrafter"/>
</dbReference>
<feature type="domain" description="HTH asnC-type" evidence="4">
    <location>
        <begin position="3"/>
        <end position="64"/>
    </location>
</feature>
<dbReference type="RefSeq" id="WP_213161141.1">
    <property type="nucleotide sequence ID" value="NZ_CP058214.1"/>
</dbReference>
<dbReference type="Proteomes" id="UP000593594">
    <property type="component" value="Chromosome"/>
</dbReference>
<organism evidence="5 6">
    <name type="scientific">Kaustia mangrovi</name>
    <dbReference type="NCBI Taxonomy" id="2593653"/>
    <lineage>
        <taxon>Bacteria</taxon>
        <taxon>Pseudomonadati</taxon>
        <taxon>Pseudomonadota</taxon>
        <taxon>Alphaproteobacteria</taxon>
        <taxon>Hyphomicrobiales</taxon>
        <taxon>Parvibaculaceae</taxon>
        <taxon>Kaustia</taxon>
    </lineage>
</organism>
<name>A0A7S8C5J7_9HYPH</name>
<dbReference type="InterPro" id="IPR011008">
    <property type="entry name" value="Dimeric_a/b-barrel"/>
</dbReference>
<dbReference type="InterPro" id="IPR011991">
    <property type="entry name" value="ArsR-like_HTH"/>
</dbReference>
<evidence type="ECO:0000256" key="2">
    <source>
        <dbReference type="ARBA" id="ARBA00023125"/>
    </source>
</evidence>
<evidence type="ECO:0000259" key="4">
    <source>
        <dbReference type="PROSITE" id="PS50956"/>
    </source>
</evidence>
<dbReference type="KEGG" id="kmn:HW532_14435"/>
<reference evidence="5 6" key="1">
    <citation type="submission" date="2020-06" db="EMBL/GenBank/DDBJ databases">
        <title>Genome sequence of 2 isolates from Red Sea Mangroves.</title>
        <authorList>
            <person name="Sefrji F."/>
            <person name="Michoud G."/>
            <person name="Merlino G."/>
            <person name="Daffonchio D."/>
        </authorList>
    </citation>
    <scope>NUCLEOTIDE SEQUENCE [LARGE SCALE GENOMIC DNA]</scope>
    <source>
        <strain evidence="5 6">R1DC25</strain>
    </source>
</reference>
<dbReference type="InterPro" id="IPR019888">
    <property type="entry name" value="Tscrpt_reg_AsnC-like"/>
</dbReference>
<dbReference type="InterPro" id="IPR000485">
    <property type="entry name" value="AsnC-type_HTH_dom"/>
</dbReference>
<keyword evidence="6" id="KW-1185">Reference proteome</keyword>
<evidence type="ECO:0000313" key="5">
    <source>
        <dbReference type="EMBL" id="QPC43778.1"/>
    </source>
</evidence>
<evidence type="ECO:0000256" key="3">
    <source>
        <dbReference type="ARBA" id="ARBA00023163"/>
    </source>
</evidence>
<sequence length="154" mass="17659">MLLDDIDKKLLAIMQEDASLSVAQLAERVGLTTTPCWRRLQRLEREGYIRARVALLDPQKLGLGLSVFVLIRTAHHTADWLEQFSRTVSAFPEVVEVNRLAGEYDYLLRVVTRDIASYDRFYKRLIEAVDLSDVTSSFSMEEIKYATALPLDEH</sequence>
<dbReference type="GO" id="GO:0043565">
    <property type="term" value="F:sequence-specific DNA binding"/>
    <property type="evidence" value="ECO:0007669"/>
    <property type="project" value="InterPro"/>
</dbReference>
<dbReference type="InterPro" id="IPR036388">
    <property type="entry name" value="WH-like_DNA-bd_sf"/>
</dbReference>
<dbReference type="SMART" id="SM00344">
    <property type="entry name" value="HTH_ASNC"/>
    <property type="match status" value="1"/>
</dbReference>
<dbReference type="InterPro" id="IPR036390">
    <property type="entry name" value="WH_DNA-bd_sf"/>
</dbReference>
<dbReference type="AlphaFoldDB" id="A0A7S8C5J7"/>
<dbReference type="GO" id="GO:0005829">
    <property type="term" value="C:cytosol"/>
    <property type="evidence" value="ECO:0007669"/>
    <property type="project" value="TreeGrafter"/>
</dbReference>
<dbReference type="SUPFAM" id="SSF54909">
    <property type="entry name" value="Dimeric alpha+beta barrel"/>
    <property type="match status" value="1"/>
</dbReference>
<dbReference type="PROSITE" id="PS00519">
    <property type="entry name" value="HTH_ASNC_1"/>
    <property type="match status" value="1"/>
</dbReference>
<accession>A0A7S8C5J7</accession>
<dbReference type="PRINTS" id="PR00033">
    <property type="entry name" value="HTHASNC"/>
</dbReference>
<dbReference type="EMBL" id="CP058214">
    <property type="protein sequence ID" value="QPC43778.1"/>
    <property type="molecule type" value="Genomic_DNA"/>
</dbReference>
<dbReference type="InterPro" id="IPR019887">
    <property type="entry name" value="Tscrpt_reg_AsnC/Lrp_C"/>
</dbReference>
<dbReference type="PROSITE" id="PS50956">
    <property type="entry name" value="HTH_ASNC_2"/>
    <property type="match status" value="1"/>
</dbReference>
<dbReference type="Pfam" id="PF13412">
    <property type="entry name" value="HTH_24"/>
    <property type="match status" value="1"/>
</dbReference>
<keyword evidence="1" id="KW-0805">Transcription regulation</keyword>
<dbReference type="PANTHER" id="PTHR30154:SF17">
    <property type="entry name" value="DNA-BINDING TRANSCRIPTIONAL ACTIVATOR DECR"/>
    <property type="match status" value="1"/>
</dbReference>
<dbReference type="InterPro" id="IPR019885">
    <property type="entry name" value="Tscrpt_reg_HTH_AsnC-type_CS"/>
</dbReference>
<dbReference type="PANTHER" id="PTHR30154">
    <property type="entry name" value="LEUCINE-RESPONSIVE REGULATORY PROTEIN"/>
    <property type="match status" value="1"/>
</dbReference>
<evidence type="ECO:0000313" key="6">
    <source>
        <dbReference type="Proteomes" id="UP000593594"/>
    </source>
</evidence>
<dbReference type="Gene3D" id="1.10.10.10">
    <property type="entry name" value="Winged helix-like DNA-binding domain superfamily/Winged helix DNA-binding domain"/>
    <property type="match status" value="1"/>
</dbReference>
<proteinExistence type="predicted"/>